<feature type="transmembrane region" description="Helical" evidence="2">
    <location>
        <begin position="50"/>
        <end position="70"/>
    </location>
</feature>
<keyword evidence="4" id="KW-1185">Reference proteome</keyword>
<gene>
    <name evidence="3" type="ORF">YBN1229_v1_1738</name>
</gene>
<organism evidence="3 4">
    <name type="scientific">Candidatus Filomicrobium marinum</name>
    <dbReference type="NCBI Taxonomy" id="1608628"/>
    <lineage>
        <taxon>Bacteria</taxon>
        <taxon>Pseudomonadati</taxon>
        <taxon>Pseudomonadota</taxon>
        <taxon>Alphaproteobacteria</taxon>
        <taxon>Hyphomicrobiales</taxon>
        <taxon>Hyphomicrobiaceae</taxon>
        <taxon>Filomicrobium</taxon>
    </lineage>
</organism>
<keyword evidence="2" id="KW-0472">Membrane</keyword>
<keyword evidence="2" id="KW-0812">Transmembrane</keyword>
<name>A0A0D6JF93_9HYPH</name>
<evidence type="ECO:0000313" key="3">
    <source>
        <dbReference type="EMBL" id="CPR18499.1"/>
    </source>
</evidence>
<dbReference type="EMBL" id="LN829119">
    <property type="protein sequence ID" value="CPR18499.1"/>
    <property type="molecule type" value="Genomic_DNA"/>
</dbReference>
<evidence type="ECO:0000313" key="4">
    <source>
        <dbReference type="Proteomes" id="UP000033187"/>
    </source>
</evidence>
<sequence length="116" mass="12963">MLQRIFTIVIAFPMALVLIALAVANRHDVRLVLDPFRPDTPALSLVLPFYAYLFGVLALGIIAGGLAVWFGQGHWRHAARVRTQEARRWQAEADRLTRERDADATGGSRQLIANSR</sequence>
<feature type="compositionally biased region" description="Basic and acidic residues" evidence="1">
    <location>
        <begin position="92"/>
        <end position="103"/>
    </location>
</feature>
<dbReference type="OrthoDB" id="7868067at2"/>
<dbReference type="RefSeq" id="WP_052743784.1">
    <property type="nucleotide sequence ID" value="NZ_LN829118.1"/>
</dbReference>
<feature type="region of interest" description="Disordered" evidence="1">
    <location>
        <begin position="92"/>
        <end position="116"/>
    </location>
</feature>
<dbReference type="AlphaFoldDB" id="A0A0D6JF93"/>
<evidence type="ECO:0000256" key="1">
    <source>
        <dbReference type="SAM" id="MobiDB-lite"/>
    </source>
</evidence>
<reference evidence="4" key="1">
    <citation type="submission" date="2015-02" db="EMBL/GenBank/DDBJ databases">
        <authorList>
            <person name="Chooi Y.-H."/>
        </authorList>
    </citation>
    <scope>NUCLEOTIDE SEQUENCE [LARGE SCALE GENOMIC DNA]</scope>
    <source>
        <strain evidence="4">strain Y</strain>
    </source>
</reference>
<feature type="compositionally biased region" description="Polar residues" evidence="1">
    <location>
        <begin position="107"/>
        <end position="116"/>
    </location>
</feature>
<keyword evidence="2" id="KW-1133">Transmembrane helix</keyword>
<dbReference type="KEGG" id="fiy:BN1229_v1_1738"/>
<protein>
    <submittedName>
        <fullName evidence="3">Membrane protein</fullName>
    </submittedName>
</protein>
<dbReference type="Proteomes" id="UP000033187">
    <property type="component" value="Chromosome 1"/>
</dbReference>
<evidence type="ECO:0000256" key="2">
    <source>
        <dbReference type="SAM" id="Phobius"/>
    </source>
</evidence>
<accession>A0A0D6JF93</accession>
<proteinExistence type="predicted"/>